<reference evidence="2" key="1">
    <citation type="submission" date="2022-06" db="EMBL/GenBank/DDBJ databases">
        <title>Uncovering the hologenomic basis of an extraordinary plant invasion.</title>
        <authorList>
            <person name="Bieker V.C."/>
            <person name="Martin M.D."/>
            <person name="Gilbert T."/>
            <person name="Hodgins K."/>
            <person name="Battlay P."/>
            <person name="Petersen B."/>
            <person name="Wilson J."/>
        </authorList>
    </citation>
    <scope>NUCLEOTIDE SEQUENCE</scope>
    <source>
        <strain evidence="2">AA19_3_7</strain>
        <tissue evidence="2">Leaf</tissue>
    </source>
</reference>
<protein>
    <submittedName>
        <fullName evidence="2">Uncharacterized protein</fullName>
    </submittedName>
</protein>
<comment type="caution">
    <text evidence="2">The sequence shown here is derived from an EMBL/GenBank/DDBJ whole genome shotgun (WGS) entry which is preliminary data.</text>
</comment>
<feature type="region of interest" description="Disordered" evidence="1">
    <location>
        <begin position="1"/>
        <end position="22"/>
    </location>
</feature>
<organism evidence="2 3">
    <name type="scientific">Ambrosia artemisiifolia</name>
    <name type="common">Common ragweed</name>
    <dbReference type="NCBI Taxonomy" id="4212"/>
    <lineage>
        <taxon>Eukaryota</taxon>
        <taxon>Viridiplantae</taxon>
        <taxon>Streptophyta</taxon>
        <taxon>Embryophyta</taxon>
        <taxon>Tracheophyta</taxon>
        <taxon>Spermatophyta</taxon>
        <taxon>Magnoliopsida</taxon>
        <taxon>eudicotyledons</taxon>
        <taxon>Gunneridae</taxon>
        <taxon>Pentapetalae</taxon>
        <taxon>asterids</taxon>
        <taxon>campanulids</taxon>
        <taxon>Asterales</taxon>
        <taxon>Asteraceae</taxon>
        <taxon>Asteroideae</taxon>
        <taxon>Heliantheae alliance</taxon>
        <taxon>Heliantheae</taxon>
        <taxon>Ambrosia</taxon>
    </lineage>
</organism>
<evidence type="ECO:0000256" key="1">
    <source>
        <dbReference type="SAM" id="MobiDB-lite"/>
    </source>
</evidence>
<dbReference type="EMBL" id="JAMZMK010009015">
    <property type="protein sequence ID" value="KAI7737478.1"/>
    <property type="molecule type" value="Genomic_DNA"/>
</dbReference>
<dbReference type="AlphaFoldDB" id="A0AAD5C8V6"/>
<keyword evidence="3" id="KW-1185">Reference proteome</keyword>
<proteinExistence type="predicted"/>
<evidence type="ECO:0000313" key="2">
    <source>
        <dbReference type="EMBL" id="KAI7737478.1"/>
    </source>
</evidence>
<feature type="compositionally biased region" description="Basic and acidic residues" evidence="1">
    <location>
        <begin position="1"/>
        <end position="11"/>
    </location>
</feature>
<name>A0AAD5C8V6_AMBAR</name>
<gene>
    <name evidence="2" type="ORF">M8C21_018578</name>
</gene>
<evidence type="ECO:0000313" key="3">
    <source>
        <dbReference type="Proteomes" id="UP001206925"/>
    </source>
</evidence>
<accession>A0AAD5C8V6</accession>
<dbReference type="Proteomes" id="UP001206925">
    <property type="component" value="Unassembled WGS sequence"/>
</dbReference>
<sequence length="78" mass="8996">MPLEIDRETVKLRGKPHSTANDRRSVTAPAKIFISSSSPRERARYTKKGRRRCFQISSQVEPVLDVMFDGCCCHRLFK</sequence>